<evidence type="ECO:0000259" key="4">
    <source>
        <dbReference type="PROSITE" id="PS51126"/>
    </source>
</evidence>
<gene>
    <name evidence="6" type="ORF">DLAC_00043</name>
</gene>
<feature type="region of interest" description="Disordered" evidence="2">
    <location>
        <begin position="781"/>
        <end position="814"/>
    </location>
</feature>
<dbReference type="InterPro" id="IPR052072">
    <property type="entry name" value="Vascular_dev_regulator"/>
</dbReference>
<dbReference type="InParanoid" id="A0A152A8Z6"/>
<comment type="caution">
    <text evidence="6">The sequence shown here is derived from an EMBL/GenBank/DDBJ whole genome shotgun (WGS) entry which is preliminary data.</text>
</comment>
<organism evidence="6 7">
    <name type="scientific">Tieghemostelium lacteum</name>
    <name type="common">Slime mold</name>
    <name type="synonym">Dictyostelium lacteum</name>
    <dbReference type="NCBI Taxonomy" id="361077"/>
    <lineage>
        <taxon>Eukaryota</taxon>
        <taxon>Amoebozoa</taxon>
        <taxon>Evosea</taxon>
        <taxon>Eumycetozoa</taxon>
        <taxon>Dictyostelia</taxon>
        <taxon>Dictyosteliales</taxon>
        <taxon>Raperosteliaceae</taxon>
        <taxon>Tieghemostelium</taxon>
    </lineage>
</organism>
<dbReference type="EMBL" id="LODT01000001">
    <property type="protein sequence ID" value="KYR02601.1"/>
    <property type="molecule type" value="Genomic_DNA"/>
</dbReference>
<evidence type="ECO:0000259" key="5">
    <source>
        <dbReference type="PROSITE" id="PS51840"/>
    </source>
</evidence>
<dbReference type="STRING" id="361077.A0A152A8Z6"/>
<dbReference type="PANTHER" id="PTHR16027">
    <property type="entry name" value="DILUTE DOMAIN-CONTAINING PROTEIN YPR089W"/>
    <property type="match status" value="1"/>
</dbReference>
<dbReference type="AlphaFoldDB" id="A0A152A8Z6"/>
<keyword evidence="3" id="KW-1133">Transmembrane helix</keyword>
<evidence type="ECO:0000256" key="2">
    <source>
        <dbReference type="SAM" id="MobiDB-lite"/>
    </source>
</evidence>
<evidence type="ECO:0000256" key="1">
    <source>
        <dbReference type="SAM" id="Coils"/>
    </source>
</evidence>
<feature type="coiled-coil region" evidence="1">
    <location>
        <begin position="372"/>
        <end position="455"/>
    </location>
</feature>
<dbReference type="PROSITE" id="PS51840">
    <property type="entry name" value="C2_NT"/>
    <property type="match status" value="1"/>
</dbReference>
<dbReference type="InterPro" id="IPR019448">
    <property type="entry name" value="NT-C2"/>
</dbReference>
<evidence type="ECO:0000313" key="6">
    <source>
        <dbReference type="EMBL" id="KYR02601.1"/>
    </source>
</evidence>
<protein>
    <submittedName>
        <fullName evidence="6">C2 calcium/lipid-binding region-containing protein</fullName>
    </submittedName>
</protein>
<dbReference type="Pfam" id="PF10358">
    <property type="entry name" value="NT-C2"/>
    <property type="match status" value="1"/>
</dbReference>
<feature type="coiled-coil region" evidence="1">
    <location>
        <begin position="535"/>
        <end position="562"/>
    </location>
</feature>
<dbReference type="SMART" id="SM01132">
    <property type="entry name" value="DIL"/>
    <property type="match status" value="1"/>
</dbReference>
<dbReference type="GO" id="GO:0051020">
    <property type="term" value="F:GTPase binding"/>
    <property type="evidence" value="ECO:0007669"/>
    <property type="project" value="TreeGrafter"/>
</dbReference>
<reference evidence="6 7" key="1">
    <citation type="submission" date="2015-12" db="EMBL/GenBank/DDBJ databases">
        <title>Dictyostelia acquired genes for synthesis and detection of signals that induce cell-type specialization by lateral gene transfer from prokaryotes.</title>
        <authorList>
            <person name="Gloeckner G."/>
            <person name="Schaap P."/>
        </authorList>
    </citation>
    <scope>NUCLEOTIDE SEQUENCE [LARGE SCALE GENOMIC DNA]</scope>
    <source>
        <strain evidence="6 7">TK</strain>
    </source>
</reference>
<keyword evidence="3" id="KW-0812">Transmembrane</keyword>
<dbReference type="Pfam" id="PF01843">
    <property type="entry name" value="DIL"/>
    <property type="match status" value="1"/>
</dbReference>
<dbReference type="InterPro" id="IPR002710">
    <property type="entry name" value="Dilute_dom"/>
</dbReference>
<evidence type="ECO:0000313" key="7">
    <source>
        <dbReference type="Proteomes" id="UP000076078"/>
    </source>
</evidence>
<dbReference type="Proteomes" id="UP000076078">
    <property type="component" value="Unassembled WGS sequence"/>
</dbReference>
<feature type="compositionally biased region" description="Low complexity" evidence="2">
    <location>
        <begin position="791"/>
        <end position="807"/>
    </location>
</feature>
<name>A0A152A8Z6_TIELA</name>
<dbReference type="OMA" id="KAVYCEV"/>
<feature type="transmembrane region" description="Helical" evidence="3">
    <location>
        <begin position="15"/>
        <end position="34"/>
    </location>
</feature>
<dbReference type="OrthoDB" id="17956at2759"/>
<dbReference type="PANTHER" id="PTHR16027:SF6">
    <property type="entry name" value="DILUTE DOMAIN-CONTAINING PROTEIN"/>
    <property type="match status" value="1"/>
</dbReference>
<keyword evidence="3" id="KW-0472">Membrane</keyword>
<evidence type="ECO:0000256" key="3">
    <source>
        <dbReference type="SAM" id="Phobius"/>
    </source>
</evidence>
<dbReference type="PROSITE" id="PS51126">
    <property type="entry name" value="DILUTE"/>
    <property type="match status" value="1"/>
</dbReference>
<keyword evidence="7" id="KW-1185">Reference proteome</keyword>
<feature type="domain" description="Dilute" evidence="4">
    <location>
        <begin position="658"/>
        <end position="962"/>
    </location>
</feature>
<sequence>MVLRKLSERLRKSTGNFYILFPSFVLCAYVFYLLHRDIGNHIGEGNQVLDAYILGYTESEAKDTLMKLGRNGRALYLTLYTGGYDIVLPILIALVQVSLLSKIYPILNIRWTGLLNLFPFIYMITDYCENYCHYNILISYPSFEIDTFLYYGSKFNLVKNVTFGLGFMMKKHKGKDKLKVKIEIQVKKVNNLKDYNGAPVFIYWRRGNSKLSGETTHVTVRNNEGTFEEKITFESKFFIDPKSQKPDEKKLSLQLKEEKKKSSSKVLGKIELDLTSYMNNKVGTISNLSFTKGIKPEPVLTCSFQTIPIKFNDKPLVKVLAGKDASKDPRIVRTIGGNDYFLDKTDSEASDTTVDTSVAEFSNNDYSDDDINDDLGESRKELKQQVDQLNKDMETIENESYERQQRIKQLESDYEVLKKQNKILQDDLVEKENQMESYQMEKENLLLELSRVQMNNMTNNNSGNNSNNNMTNSNGISASYLTEELEFLKQEKIEKMTVIAAQEKEILKLKKQIKQNMLSNSELGNVSGSDLRLKYQSLQQENESQEKLITQLEKEKAELLERVNSSTPTSQKKRIDHHNEMMNGGQEVMVNTKSSSGSIEELRKQASTFKQELDEKVLVEKTIFLAEPQFKGNLPVSGINLFEGLLNLGVLKDSKIGTRVFSSINMALENVYKKCQNDNVLLAYWLSTTILILAKIKNKSAELLDQQQQSNGQMLESPINSFELNLKSIIFKFYSKLIKNAYSKLSPVLVKSILQHDILAFNSGKIILKRKSAPDLFSPPLGNIVPPTSPTPNNTTSNKSTTNQQSNHHPNQLKSNSSLDVLEEFFEILRQNYVHPSIIIQFFSQIFYYINSLLINSLNNIKGLCSCVNGFQMKIELSKIQEWVSVNHLGESIEQLNSMIETSNLLVMDKELLSDVDILNQVCPSISAYNIKHYLEEFIPDRLHSEPLPSTVFQAVDKLISQRGEQEPPSLDMDITYMHLLSLDFLTKDLQYGRERRDVNRERSFTSKR</sequence>
<feature type="domain" description="C2 NT-type" evidence="5">
    <location>
        <begin position="170"/>
        <end position="308"/>
    </location>
</feature>
<proteinExistence type="predicted"/>
<accession>A0A152A8Z6</accession>
<keyword evidence="1" id="KW-0175">Coiled coil</keyword>
<feature type="transmembrane region" description="Helical" evidence="3">
    <location>
        <begin position="74"/>
        <end position="95"/>
    </location>
</feature>